<organism evidence="2 3">
    <name type="scientific">Dyella choica</name>
    <dbReference type="NCBI Taxonomy" id="1927959"/>
    <lineage>
        <taxon>Bacteria</taxon>
        <taxon>Pseudomonadati</taxon>
        <taxon>Pseudomonadota</taxon>
        <taxon>Gammaproteobacteria</taxon>
        <taxon>Lysobacterales</taxon>
        <taxon>Rhodanobacteraceae</taxon>
        <taxon>Dyella</taxon>
    </lineage>
</organism>
<feature type="transmembrane region" description="Helical" evidence="1">
    <location>
        <begin position="79"/>
        <end position="97"/>
    </location>
</feature>
<comment type="caution">
    <text evidence="2">The sequence shown here is derived from an EMBL/GenBank/DDBJ whole genome shotgun (WGS) entry which is preliminary data.</text>
</comment>
<proteinExistence type="predicted"/>
<keyword evidence="1" id="KW-0812">Transmembrane</keyword>
<name>A0A3S0S6L8_9GAMM</name>
<reference evidence="2 3" key="1">
    <citation type="submission" date="2018-12" db="EMBL/GenBank/DDBJ databases">
        <title>Dyella dinghuensis sp. nov. DHOA06 and Dyella choica sp. nov. 4M-K27, isolated from forest soil.</title>
        <authorList>
            <person name="Qiu L.-H."/>
            <person name="Gao Z.-H."/>
        </authorList>
    </citation>
    <scope>NUCLEOTIDE SEQUENCE [LARGE SCALE GENOMIC DNA]</scope>
    <source>
        <strain evidence="2 3">4M-K27</strain>
    </source>
</reference>
<dbReference type="RefSeq" id="WP_126687154.1">
    <property type="nucleotide sequence ID" value="NZ_RYYV01000040.1"/>
</dbReference>
<evidence type="ECO:0000313" key="3">
    <source>
        <dbReference type="Proteomes" id="UP000274358"/>
    </source>
</evidence>
<gene>
    <name evidence="2" type="ORF">EKH80_23045</name>
</gene>
<feature type="transmembrane region" description="Helical" evidence="1">
    <location>
        <begin position="109"/>
        <end position="126"/>
    </location>
</feature>
<evidence type="ECO:0000256" key="1">
    <source>
        <dbReference type="SAM" id="Phobius"/>
    </source>
</evidence>
<protein>
    <submittedName>
        <fullName evidence="2">Uncharacterized protein</fullName>
    </submittedName>
</protein>
<keyword evidence="1" id="KW-1133">Transmembrane helix</keyword>
<sequence>MKPKPLAIRLLEWGFDVLLLIYPQPFRARFGREMRLAFSAEAADVHRSAGAMALVPFFIRIILDSLVSSGREYLDMPQRLLAIAMVLVLVFVDWLTFHDIFEPHTVRDYLTLVASILVFAHMAVDLHRRRIAAR</sequence>
<evidence type="ECO:0000313" key="2">
    <source>
        <dbReference type="EMBL" id="RUL69007.1"/>
    </source>
</evidence>
<keyword evidence="3" id="KW-1185">Reference proteome</keyword>
<keyword evidence="1" id="KW-0472">Membrane</keyword>
<accession>A0A3S0S6L8</accession>
<dbReference type="Proteomes" id="UP000274358">
    <property type="component" value="Unassembled WGS sequence"/>
</dbReference>
<dbReference type="EMBL" id="RYYV01000040">
    <property type="protein sequence ID" value="RUL69007.1"/>
    <property type="molecule type" value="Genomic_DNA"/>
</dbReference>
<dbReference type="AlphaFoldDB" id="A0A3S0S6L8"/>